<dbReference type="EMBL" id="AKQI01000003">
    <property type="protein sequence ID" value="EJC33492.1"/>
    <property type="molecule type" value="Genomic_DNA"/>
</dbReference>
<protein>
    <submittedName>
        <fullName evidence="1">ATP-binding protein</fullName>
    </submittedName>
</protein>
<dbReference type="Gene3D" id="3.40.50.300">
    <property type="entry name" value="P-loop containing nucleotide triphosphate hydrolases"/>
    <property type="match status" value="1"/>
</dbReference>
<dbReference type="InterPro" id="IPR027417">
    <property type="entry name" value="P-loop_NTPase"/>
</dbReference>
<organism evidence="1 2">
    <name type="scientific">Helicobacter pylori Hp P-13b</name>
    <dbReference type="NCBI Taxonomy" id="992107"/>
    <lineage>
        <taxon>Bacteria</taxon>
        <taxon>Pseudomonadati</taxon>
        <taxon>Campylobacterota</taxon>
        <taxon>Epsilonproteobacteria</taxon>
        <taxon>Campylobacterales</taxon>
        <taxon>Helicobacteraceae</taxon>
        <taxon>Helicobacter</taxon>
    </lineage>
</organism>
<proteinExistence type="predicted"/>
<dbReference type="AlphaFoldDB" id="A0ABC9QSY3"/>
<evidence type="ECO:0000313" key="2">
    <source>
        <dbReference type="Proteomes" id="UP000003392"/>
    </source>
</evidence>
<gene>
    <name evidence="1" type="ORF">HPHPP13B_0163</name>
</gene>
<evidence type="ECO:0000313" key="1">
    <source>
        <dbReference type="EMBL" id="EJC33492.1"/>
    </source>
</evidence>
<keyword evidence="1" id="KW-0547">Nucleotide-binding</keyword>
<keyword evidence="1" id="KW-0067">ATP-binding</keyword>
<comment type="caution">
    <text evidence="1">The sequence shown here is derived from an EMBL/GenBank/DDBJ whole genome shotgun (WGS) entry which is preliminary data.</text>
</comment>
<name>A0ABC9QSY3_HELPX</name>
<reference evidence="1 2" key="1">
    <citation type="submission" date="2012-05" db="EMBL/GenBank/DDBJ databases">
        <title>Genome sequence of Helicobacter pylori Hp P-13b.</title>
        <authorList>
            <person name="Blanchard T.G."/>
            <person name="Czinn S.J."/>
            <person name="McCracken C."/>
            <person name="Abolude K."/>
            <person name="Maroo A."/>
            <person name="Santana-Cruz I."/>
            <person name="Tallon L.J."/>
            <person name="Ficke F.W.F."/>
        </authorList>
    </citation>
    <scope>NUCLEOTIDE SEQUENCE [LARGE SCALE GENOMIC DNA]</scope>
    <source>
        <strain evidence="1 2">Hp P-13b</strain>
    </source>
</reference>
<accession>A0ABC9QSY3</accession>
<dbReference type="GO" id="GO:0005524">
    <property type="term" value="F:ATP binding"/>
    <property type="evidence" value="ECO:0007669"/>
    <property type="project" value="UniProtKB-KW"/>
</dbReference>
<dbReference type="Proteomes" id="UP000003392">
    <property type="component" value="Unassembled WGS sequence"/>
</dbReference>
<sequence length="321" mass="36600">MVLATQTMRGSDIDSSFKAQIANRIALPMDAEDSSSVLGDDAACELVRPEGIFNNNGGNRKYHTKMSIPKAPDDFKSFLTKIHAEFNQRNLAPIDRKIYNGETPLKMPNTLKADEMRLHLGKTVDYEQEDLIVEFENNESHLLVVSQDLNARIALMKLLFQNIKSANKELVFCNKEKRLIRSFDAQKEYGITPVENILSVLDTAMNPNSTLVIDNLNEAKELHDKVGAEKLKSFLEKAIDNEQYCVIFAHDFRQIKSNYHFDKLKELLNNHFKQCLAFRCNRENLNAIKSDLPSPSNFNALNALFVELSKDSHTEFRPFSL</sequence>